<reference evidence="4" key="1">
    <citation type="journal article" date="2021" name="Sci. Rep.">
        <title>Diploid genomic architecture of Nitzschia inconspicua, an elite biomass production diatom.</title>
        <authorList>
            <person name="Oliver A."/>
            <person name="Podell S."/>
            <person name="Pinowska A."/>
            <person name="Traller J.C."/>
            <person name="Smith S.R."/>
            <person name="McClure R."/>
            <person name="Beliaev A."/>
            <person name="Bohutskyi P."/>
            <person name="Hill E.A."/>
            <person name="Rabines A."/>
            <person name="Zheng H."/>
            <person name="Allen L.Z."/>
            <person name="Kuo A."/>
            <person name="Grigoriev I.V."/>
            <person name="Allen A.E."/>
            <person name="Hazlebeck D."/>
            <person name="Allen E.E."/>
        </authorList>
    </citation>
    <scope>NUCLEOTIDE SEQUENCE</scope>
    <source>
        <strain evidence="4">Hildebrandi</strain>
    </source>
</reference>
<dbReference type="EMBL" id="JAGRRH010000022">
    <property type="protein sequence ID" value="KAG7344666.1"/>
    <property type="molecule type" value="Genomic_DNA"/>
</dbReference>
<feature type="transmembrane region" description="Helical" evidence="2">
    <location>
        <begin position="175"/>
        <end position="193"/>
    </location>
</feature>
<evidence type="ECO:0000313" key="6">
    <source>
        <dbReference type="Proteomes" id="UP000693970"/>
    </source>
</evidence>
<dbReference type="AlphaFoldDB" id="A0A9K3P816"/>
<evidence type="ECO:0000256" key="2">
    <source>
        <dbReference type="SAM" id="Phobius"/>
    </source>
</evidence>
<evidence type="ECO:0000313" key="3">
    <source>
        <dbReference type="EMBL" id="KAG7336896.1"/>
    </source>
</evidence>
<dbReference type="EMBL" id="JAGRRH010000103">
    <property type="protein sequence ID" value="KAG7336896.1"/>
    <property type="molecule type" value="Genomic_DNA"/>
</dbReference>
<feature type="transmembrane region" description="Helical" evidence="2">
    <location>
        <begin position="12"/>
        <end position="32"/>
    </location>
</feature>
<keyword evidence="2" id="KW-1133">Transmembrane helix</keyword>
<keyword evidence="2" id="KW-0812">Transmembrane</keyword>
<accession>A0A9K3P816</accession>
<sequence length="277" mass="30968">MVHCSPCRALPHGWYSVFVAILATVAWLSSWVQETCNFAIVTGPIVAELDPTFTSQAIPFLEFGLSAFREPAVDQFGNYTVSLRGSCTEYPDGQLIDSIWNTSRFFAFLALVLGGGSSLFVWCSTCFVFSRATWRWTGYCLVLASLCQATVFLWFMTQLCSWNACTLSDGSKADLLAVVLLMLSACLMFIKYPTPAIRELIPREDDEESEQKEHHSKQINRKDGIMMMMTSTTTATRPYGHPASQDLQLEEEEPDVVIEDSNNSIQQRSGESTTEMV</sequence>
<protein>
    <submittedName>
        <fullName evidence="4">Uncharacterized protein</fullName>
    </submittedName>
</protein>
<feature type="transmembrane region" description="Helical" evidence="2">
    <location>
        <begin position="105"/>
        <end position="129"/>
    </location>
</feature>
<organism evidence="4 6">
    <name type="scientific">Nitzschia inconspicua</name>
    <dbReference type="NCBI Taxonomy" id="303405"/>
    <lineage>
        <taxon>Eukaryota</taxon>
        <taxon>Sar</taxon>
        <taxon>Stramenopiles</taxon>
        <taxon>Ochrophyta</taxon>
        <taxon>Bacillariophyta</taxon>
        <taxon>Bacillariophyceae</taxon>
        <taxon>Bacillariophycidae</taxon>
        <taxon>Bacillariales</taxon>
        <taxon>Bacillariaceae</taxon>
        <taxon>Nitzschia</taxon>
    </lineage>
</organism>
<keyword evidence="6" id="KW-1185">Reference proteome</keyword>
<dbReference type="OrthoDB" id="46627at2759"/>
<evidence type="ECO:0000313" key="5">
    <source>
        <dbReference type="EMBL" id="KAG7344666.1"/>
    </source>
</evidence>
<name>A0A9K3P816_9STRA</name>
<evidence type="ECO:0000313" key="4">
    <source>
        <dbReference type="EMBL" id="KAG7337046.1"/>
    </source>
</evidence>
<gene>
    <name evidence="4" type="ORF">IV203_022810</name>
    <name evidence="5" type="ORF">IV203_032197</name>
    <name evidence="3" type="ORF">IV203_033494</name>
</gene>
<feature type="compositionally biased region" description="Polar residues" evidence="1">
    <location>
        <begin position="260"/>
        <end position="277"/>
    </location>
</feature>
<proteinExistence type="predicted"/>
<feature type="compositionally biased region" description="Acidic residues" evidence="1">
    <location>
        <begin position="248"/>
        <end position="258"/>
    </location>
</feature>
<reference evidence="4" key="2">
    <citation type="submission" date="2021-04" db="EMBL/GenBank/DDBJ databases">
        <authorList>
            <person name="Podell S."/>
        </authorList>
    </citation>
    <scope>NUCLEOTIDE SEQUENCE</scope>
    <source>
        <strain evidence="4">Hildebrandi</strain>
    </source>
</reference>
<dbReference type="EMBL" id="JAGRRH010000097">
    <property type="protein sequence ID" value="KAG7337046.1"/>
    <property type="molecule type" value="Genomic_DNA"/>
</dbReference>
<keyword evidence="2" id="KW-0472">Membrane</keyword>
<evidence type="ECO:0000256" key="1">
    <source>
        <dbReference type="SAM" id="MobiDB-lite"/>
    </source>
</evidence>
<dbReference type="Proteomes" id="UP000693970">
    <property type="component" value="Unassembled WGS sequence"/>
</dbReference>
<feature type="transmembrane region" description="Helical" evidence="2">
    <location>
        <begin position="136"/>
        <end position="155"/>
    </location>
</feature>
<feature type="region of interest" description="Disordered" evidence="1">
    <location>
        <begin position="234"/>
        <end position="277"/>
    </location>
</feature>
<comment type="caution">
    <text evidence="4">The sequence shown here is derived from an EMBL/GenBank/DDBJ whole genome shotgun (WGS) entry which is preliminary data.</text>
</comment>